<protein>
    <submittedName>
        <fullName evidence="1">Uncharacterized protein</fullName>
    </submittedName>
</protein>
<dbReference type="EMBL" id="FBVY01000035">
    <property type="protein sequence ID" value="CUW98987.1"/>
    <property type="molecule type" value="Genomic_DNA"/>
</dbReference>
<sequence length="29" mass="3221">MVINEISIAFRLAAGVTLLCQKVFQSRIV</sequence>
<name>A0A9W5B510_9HYPH</name>
<gene>
    <name evidence="1" type="ORF">AGR2A_Lc60195</name>
</gene>
<dbReference type="AlphaFoldDB" id="A0A9W5B510"/>
<organism evidence="1 2">
    <name type="scientific">Agrobacterium genomosp. 2 str. CFBP 5494</name>
    <dbReference type="NCBI Taxonomy" id="1183436"/>
    <lineage>
        <taxon>Bacteria</taxon>
        <taxon>Pseudomonadati</taxon>
        <taxon>Pseudomonadota</taxon>
        <taxon>Alphaproteobacteria</taxon>
        <taxon>Hyphomicrobiales</taxon>
        <taxon>Rhizobiaceae</taxon>
        <taxon>Rhizobium/Agrobacterium group</taxon>
        <taxon>Agrobacterium</taxon>
        <taxon>Agrobacterium tumefaciens complex</taxon>
    </lineage>
</organism>
<dbReference type="Proteomes" id="UP000191933">
    <property type="component" value="Unassembled WGS sequence"/>
</dbReference>
<comment type="caution">
    <text evidence="1">The sequence shown here is derived from an EMBL/GenBank/DDBJ whole genome shotgun (WGS) entry which is preliminary data.</text>
</comment>
<proteinExistence type="predicted"/>
<evidence type="ECO:0000313" key="2">
    <source>
        <dbReference type="Proteomes" id="UP000191933"/>
    </source>
</evidence>
<accession>A0A9W5B510</accession>
<evidence type="ECO:0000313" key="1">
    <source>
        <dbReference type="EMBL" id="CUW98987.1"/>
    </source>
</evidence>
<keyword evidence="2" id="KW-1185">Reference proteome</keyword>
<reference evidence="1 2" key="1">
    <citation type="submission" date="2016-01" db="EMBL/GenBank/DDBJ databases">
        <authorList>
            <person name="Regsiter A."/>
            <person name="william w."/>
        </authorList>
    </citation>
    <scope>NUCLEOTIDE SEQUENCE [LARGE SCALE GENOMIC DNA]</scope>
    <source>
        <strain evidence="1 2">CFBP 5494</strain>
    </source>
</reference>